<keyword evidence="1" id="KW-0732">Signal</keyword>
<feature type="domain" description="CshA" evidence="2">
    <location>
        <begin position="457"/>
        <end position="510"/>
    </location>
</feature>
<evidence type="ECO:0000256" key="1">
    <source>
        <dbReference type="SAM" id="SignalP"/>
    </source>
</evidence>
<dbReference type="Pfam" id="PF19076">
    <property type="entry name" value="CshA_repeat"/>
    <property type="match status" value="1"/>
</dbReference>
<gene>
    <name evidence="3" type="ORF">E2605_14945</name>
</gene>
<evidence type="ECO:0000313" key="3">
    <source>
        <dbReference type="EMBL" id="TFD94665.1"/>
    </source>
</evidence>
<dbReference type="Proteomes" id="UP000297861">
    <property type="component" value="Unassembled WGS sequence"/>
</dbReference>
<sequence>MKLRFTYIIIFLLLFNFLGQSFAQTRIFYDDFGAPGTEVQKRKIWPYMPTGFNTFVFADPNAPNVGNKNFSEAKAIENNFYAVVSPKKIYESAGNLSAVPPYTADVYRLWTDLEAKGDATPGHNGDGGAMVINAGTTMAAFYVRIANLQAGKYYRLRYQLFIQNTTVKINHHVLSANGGTSVAVYEGVENGQGSGTGSWKQQDYCFFMPETCSSGNYTISVENANRADQGNDFAIDDFLFEMYEPDEVDQSVKDNLPKTAIVNCGIEEPVAFNDEVLMDCNYQGALTLDVLKNDVDENGNRVTPSDFGIRLDVPVGATYNVEDNESAAIRKETIEVKNEGIWQLVENRTLDWSGWPNVSYTYTDLTFTFTPKSGFTGNPTPISYRLYKRSTGGTSGRTFVYIYSECNPRAIDDSKVVGAIVPGQPVTVNIFDNDIPAEGTLAPVDPAKVNKVTLVNPYTLLPVSNEPMTVDGEGVWNYVDGQLTFTPQSGFTGTPTPITYTFTDNNGNTSNPAKVSITIADTATPKNYWYGTEDSDWGKSVNWTEQVIPVDKEDVEFATDENNNGKPAIRDLQLDTDRVIGDLINKSDKSLIIPTDKQLIIDGQVVDDPGKSGTIIIKSSPTESTGTLIFSKPELNTSVNATVEFYNKAYECATCGYYRKQWQYFGIPVQNSDFPYLSPQVETVNQWAEPYNGNKWRPAPFAPDTQLMAFKGYEMTNSSDTEPSHIYSFSGTLNVGNASLPVTKTSAVNYSGMNLISNSFTAAVPITKDAIVYSNELEDETVYLFNTGTRDQWRKLNGGSVSGVSSGQYQSVPINLASKAGLPDRILSMHTFMLNAKSGGNITLKYDKVVKNELPDDKIASRSLSSQSELPYVVIDVIGSKSADRVWLFENEDASTGFDNGWDGYKIQEEGIIQAYIQGRDNEKYQIATVPSLCQQVSIESRNNESFVLNISVNTEGESRGLCLQDMLTGRTYSIVDNAEYVIPKVDAQEVRTFKIISPLSSVSEDISQVLPVDIYVKNNAIVVDNQTNETYISTVYDIMGRLIVKEYVRGGKTLIHNYGLEKGVYIVKAIGINGGNGKVSRVLLK</sequence>
<dbReference type="Gene3D" id="2.60.120.260">
    <property type="entry name" value="Galactose-binding domain-like"/>
    <property type="match status" value="1"/>
</dbReference>
<proteinExistence type="predicted"/>
<dbReference type="EMBL" id="SOML01000010">
    <property type="protein sequence ID" value="TFD94665.1"/>
    <property type="molecule type" value="Genomic_DNA"/>
</dbReference>
<dbReference type="Gene3D" id="2.60.40.2810">
    <property type="match status" value="1"/>
</dbReference>
<dbReference type="InterPro" id="IPR026395">
    <property type="entry name" value="CshA_fibril"/>
</dbReference>
<accession>A0A4Y8KX14</accession>
<dbReference type="OrthoDB" id="1117451at2"/>
<comment type="caution">
    <text evidence="3">The sequence shown here is derived from an EMBL/GenBank/DDBJ whole genome shotgun (WGS) entry which is preliminary data.</text>
</comment>
<dbReference type="RefSeq" id="WP_134437074.1">
    <property type="nucleotide sequence ID" value="NZ_SOML01000010.1"/>
</dbReference>
<organism evidence="3 4">
    <name type="scientific">Dysgonomonas capnocytophagoides</name>
    <dbReference type="NCBI Taxonomy" id="45254"/>
    <lineage>
        <taxon>Bacteria</taxon>
        <taxon>Pseudomonadati</taxon>
        <taxon>Bacteroidota</taxon>
        <taxon>Bacteroidia</taxon>
        <taxon>Bacteroidales</taxon>
        <taxon>Dysgonomonadaceae</taxon>
        <taxon>Dysgonomonas</taxon>
    </lineage>
</organism>
<reference evidence="3 4" key="1">
    <citation type="submission" date="2019-03" db="EMBL/GenBank/DDBJ databases">
        <title>San Antonio Military Medical Center submission to MRSN (WRAIR), pending publication.</title>
        <authorList>
            <person name="Blyth D.M."/>
            <person name="Mccarthy S.L."/>
            <person name="Schall S.E."/>
            <person name="Stam J.A."/>
            <person name="Ong A.C."/>
            <person name="Mcgann P.T."/>
        </authorList>
    </citation>
    <scope>NUCLEOTIDE SEQUENCE [LARGE SCALE GENOMIC DNA]</scope>
    <source>
        <strain evidence="3 4">MRSN571793</strain>
    </source>
</reference>
<feature type="chain" id="PRO_5021496213" description="CshA domain-containing protein" evidence="1">
    <location>
        <begin position="24"/>
        <end position="1086"/>
    </location>
</feature>
<dbReference type="AlphaFoldDB" id="A0A4Y8KX14"/>
<evidence type="ECO:0000259" key="2">
    <source>
        <dbReference type="Pfam" id="PF19076"/>
    </source>
</evidence>
<feature type="signal peptide" evidence="1">
    <location>
        <begin position="1"/>
        <end position="23"/>
    </location>
</feature>
<keyword evidence="4" id="KW-1185">Reference proteome</keyword>
<protein>
    <recommendedName>
        <fullName evidence="2">CshA domain-containing protein</fullName>
    </recommendedName>
</protein>
<name>A0A4Y8KX14_9BACT</name>
<evidence type="ECO:0000313" key="4">
    <source>
        <dbReference type="Proteomes" id="UP000297861"/>
    </source>
</evidence>
<dbReference type="STRING" id="1121485.GCA_000426485_01652"/>